<keyword evidence="3" id="KW-0029">Amino-acid transport</keyword>
<organism evidence="6 7">
    <name type="scientific">Sinorhizobium meliloti CCNWSX0020</name>
    <dbReference type="NCBI Taxonomy" id="1107881"/>
    <lineage>
        <taxon>Bacteria</taxon>
        <taxon>Pseudomonadati</taxon>
        <taxon>Pseudomonadota</taxon>
        <taxon>Alphaproteobacteria</taxon>
        <taxon>Hyphomicrobiales</taxon>
        <taxon>Rhizobiaceae</taxon>
        <taxon>Sinorhizobium/Ensifer group</taxon>
        <taxon>Sinorhizobium</taxon>
    </lineage>
</organism>
<dbReference type="InterPro" id="IPR028081">
    <property type="entry name" value="Leu-bd"/>
</dbReference>
<dbReference type="Proteomes" id="UP000004038">
    <property type="component" value="Unassembled WGS sequence"/>
</dbReference>
<gene>
    <name evidence="6" type="ORF">SM0020_26476</name>
</gene>
<evidence type="ECO:0000256" key="1">
    <source>
        <dbReference type="ARBA" id="ARBA00010062"/>
    </source>
</evidence>
<dbReference type="RefSeq" id="WP_003534002.1">
    <property type="nucleotide sequence ID" value="NZ_AGVV01000073.1"/>
</dbReference>
<feature type="signal peptide" evidence="4">
    <location>
        <begin position="1"/>
        <end position="21"/>
    </location>
</feature>
<dbReference type="InterPro" id="IPR028082">
    <property type="entry name" value="Peripla_BP_I"/>
</dbReference>
<name>H0G717_RHIML</name>
<dbReference type="PANTHER" id="PTHR30483:SF6">
    <property type="entry name" value="PERIPLASMIC BINDING PROTEIN OF ABC TRANSPORTER FOR NATURAL AMINO ACIDS"/>
    <property type="match status" value="1"/>
</dbReference>
<evidence type="ECO:0000256" key="3">
    <source>
        <dbReference type="ARBA" id="ARBA00022970"/>
    </source>
</evidence>
<evidence type="ECO:0000256" key="2">
    <source>
        <dbReference type="ARBA" id="ARBA00022729"/>
    </source>
</evidence>
<evidence type="ECO:0000313" key="7">
    <source>
        <dbReference type="Proteomes" id="UP000004038"/>
    </source>
</evidence>
<dbReference type="Pfam" id="PF13458">
    <property type="entry name" value="Peripla_BP_6"/>
    <property type="match status" value="1"/>
</dbReference>
<accession>H0G717</accession>
<dbReference type="EMBL" id="AGVV01000073">
    <property type="protein sequence ID" value="EHK74919.1"/>
    <property type="molecule type" value="Genomic_DNA"/>
</dbReference>
<dbReference type="CDD" id="cd06359">
    <property type="entry name" value="PBP1_Nba-like"/>
    <property type="match status" value="1"/>
</dbReference>
<dbReference type="SUPFAM" id="SSF53822">
    <property type="entry name" value="Periplasmic binding protein-like I"/>
    <property type="match status" value="1"/>
</dbReference>
<sequence>MRKIISTLVVGLSLGAMTGPAATQEPIKIGYIGDFTGVAGALATDQYEGFNLFLEQHDGKLGGFPVQVIREDSQWKPEVATQLVEKLIEKDHVPIITGITGSNIMMAVHGPITEKKIFLISSGAGPSPVAGKGCSPYAFYTARQANQISEVVGRYANGKYKNVMILAANYQAGKDVAAGFKRTFEGTIVEENYTALTQPDFSAEIAQIQVTAPDAVFVFFPPALGINFTRQYYQAGLNATIPLLTTGFLDDQSLPSLKDAAVGVHVGEFWMSSVDTPASKALLDAFKKKFNRMPANYVAAGYDSAVLLDAAIRRVNGNVADQEAFRAALKEGAEGTTRGKLRFNNNNFPIQSMYVFAAEKDGDDYRMKTVETFPDQEDSYHQDCPLP</sequence>
<feature type="domain" description="Leucine-binding protein" evidence="5">
    <location>
        <begin position="26"/>
        <end position="362"/>
    </location>
</feature>
<keyword evidence="3" id="KW-0813">Transport</keyword>
<dbReference type="AlphaFoldDB" id="H0G717"/>
<evidence type="ECO:0000313" key="6">
    <source>
        <dbReference type="EMBL" id="EHK74919.1"/>
    </source>
</evidence>
<comment type="similarity">
    <text evidence="1">Belongs to the leucine-binding protein family.</text>
</comment>
<dbReference type="InterPro" id="IPR051010">
    <property type="entry name" value="BCAA_transport"/>
</dbReference>
<dbReference type="PATRIC" id="fig|1107881.3.peg.5364"/>
<dbReference type="Gene3D" id="3.40.50.2300">
    <property type="match status" value="2"/>
</dbReference>
<keyword evidence="2 4" id="KW-0732">Signal</keyword>
<reference evidence="6 7" key="1">
    <citation type="journal article" date="2012" name="J. Bacteriol.">
        <title>Draft Genome Sequence of Sinorhizobium meliloti CCNWSX0020, a Nitrogen-Fixing Symbiont with Copper Tolerance Capability Isolated from Lead-Zinc Mine Tailings.</title>
        <authorList>
            <person name="Li Z."/>
            <person name="Ma Z."/>
            <person name="Hao X."/>
            <person name="Wei G."/>
        </authorList>
    </citation>
    <scope>NUCLEOTIDE SEQUENCE [LARGE SCALE GENOMIC DNA]</scope>
    <source>
        <strain evidence="6 7">CCNWSX0020</strain>
    </source>
</reference>
<proteinExistence type="inferred from homology"/>
<evidence type="ECO:0000259" key="5">
    <source>
        <dbReference type="Pfam" id="PF13458"/>
    </source>
</evidence>
<dbReference type="GO" id="GO:0006865">
    <property type="term" value="P:amino acid transport"/>
    <property type="evidence" value="ECO:0007669"/>
    <property type="project" value="UniProtKB-KW"/>
</dbReference>
<feature type="chain" id="PRO_5003533707" evidence="4">
    <location>
        <begin position="22"/>
        <end position="387"/>
    </location>
</feature>
<keyword evidence="6" id="KW-0675">Receptor</keyword>
<dbReference type="PANTHER" id="PTHR30483">
    <property type="entry name" value="LEUCINE-SPECIFIC-BINDING PROTEIN"/>
    <property type="match status" value="1"/>
</dbReference>
<protein>
    <submittedName>
        <fullName evidence="6">Extracellular ligand-binding receptor 6</fullName>
    </submittedName>
</protein>
<evidence type="ECO:0000256" key="4">
    <source>
        <dbReference type="SAM" id="SignalP"/>
    </source>
</evidence>